<reference evidence="1" key="1">
    <citation type="submission" date="2023-01" db="EMBL/GenBank/DDBJ databases">
        <title>Colletotrichum chrysophilum M932 genome sequence.</title>
        <authorList>
            <person name="Baroncelli R."/>
        </authorList>
    </citation>
    <scope>NUCLEOTIDE SEQUENCE</scope>
    <source>
        <strain evidence="1">M932</strain>
    </source>
</reference>
<dbReference type="Proteomes" id="UP001243330">
    <property type="component" value="Unassembled WGS sequence"/>
</dbReference>
<organism evidence="1 2">
    <name type="scientific">Colletotrichum chrysophilum</name>
    <dbReference type="NCBI Taxonomy" id="1836956"/>
    <lineage>
        <taxon>Eukaryota</taxon>
        <taxon>Fungi</taxon>
        <taxon>Dikarya</taxon>
        <taxon>Ascomycota</taxon>
        <taxon>Pezizomycotina</taxon>
        <taxon>Sordariomycetes</taxon>
        <taxon>Hypocreomycetidae</taxon>
        <taxon>Glomerellales</taxon>
        <taxon>Glomerellaceae</taxon>
        <taxon>Colletotrichum</taxon>
        <taxon>Colletotrichum gloeosporioides species complex</taxon>
    </lineage>
</organism>
<keyword evidence="2" id="KW-1185">Reference proteome</keyword>
<evidence type="ECO:0000313" key="1">
    <source>
        <dbReference type="EMBL" id="KAK1848231.1"/>
    </source>
</evidence>
<proteinExistence type="predicted"/>
<name>A0AAD9AHI0_9PEZI</name>
<dbReference type="EMBL" id="JAQOWY010000177">
    <property type="protein sequence ID" value="KAK1848231.1"/>
    <property type="molecule type" value="Genomic_DNA"/>
</dbReference>
<accession>A0AAD9AHI0</accession>
<gene>
    <name evidence="1" type="ORF">CCHR01_09136</name>
</gene>
<evidence type="ECO:0000313" key="2">
    <source>
        <dbReference type="Proteomes" id="UP001243330"/>
    </source>
</evidence>
<sequence>MEAFGQAPSLHRTEYFHQIPISAHAYTDCQSLDLYLGRVMTLANESLHWTLARCLFSVIVLFGQGKEALSVYVNCSKNA</sequence>
<protein>
    <submittedName>
        <fullName evidence="1">Uncharacterized protein</fullName>
    </submittedName>
</protein>
<comment type="caution">
    <text evidence="1">The sequence shown here is derived from an EMBL/GenBank/DDBJ whole genome shotgun (WGS) entry which is preliminary data.</text>
</comment>
<dbReference type="AlphaFoldDB" id="A0AAD9AHI0"/>